<gene>
    <name evidence="9" type="ORF">B0T22DRAFT_509496</name>
    <name evidence="10" type="ORF">B0T22DRAFT_523546</name>
</gene>
<keyword evidence="11" id="KW-1185">Reference proteome</keyword>
<evidence type="ECO:0000256" key="5">
    <source>
        <dbReference type="ARBA" id="ARBA00023033"/>
    </source>
</evidence>
<feature type="transmembrane region" description="Helical" evidence="8">
    <location>
        <begin position="154"/>
        <end position="177"/>
    </location>
</feature>
<feature type="transmembrane region" description="Helical" evidence="8">
    <location>
        <begin position="66"/>
        <end position="89"/>
    </location>
</feature>
<dbReference type="EMBL" id="JAULSO010000007">
    <property type="protein sequence ID" value="KAK3681360.1"/>
    <property type="molecule type" value="Genomic_DNA"/>
</dbReference>
<sequence length="182" mass="19396">MATKLTKAATLSAAPNIRVPATAVVSGAFLSGAMTSLSAFVIPVLLDTNTTPDTGLLLRQWARLYHYGHIYLPGLCIATCALYGLAATLRTRKTETQRSSRYILAAASTLSMVPFTWLVMVPTNDTLFSLEAAAASSSSEPAPLGIVRGLLVRWAWLHVARSLAPLFGVYLGFTALLGEIRG</sequence>
<comment type="caution">
    <text evidence="10">The sequence shown here is derived from an EMBL/GenBank/DDBJ whole genome shotgun (WGS) entry which is preliminary data.</text>
</comment>
<keyword evidence="3 8" id="KW-1133">Transmembrane helix</keyword>
<evidence type="ECO:0000256" key="2">
    <source>
        <dbReference type="ARBA" id="ARBA00022692"/>
    </source>
</evidence>
<dbReference type="InterPro" id="IPR013901">
    <property type="entry name" value="Anthrone_oxy"/>
</dbReference>
<keyword evidence="4" id="KW-0560">Oxidoreductase</keyword>
<evidence type="ECO:0000313" key="9">
    <source>
        <dbReference type="EMBL" id="KAK3680669.1"/>
    </source>
</evidence>
<proteinExistence type="inferred from homology"/>
<evidence type="ECO:0000256" key="7">
    <source>
        <dbReference type="ARBA" id="ARBA00034313"/>
    </source>
</evidence>
<evidence type="ECO:0000256" key="6">
    <source>
        <dbReference type="ARBA" id="ARBA00023136"/>
    </source>
</evidence>
<dbReference type="AlphaFoldDB" id="A0AAE0WZK3"/>
<organism evidence="10 11">
    <name type="scientific">Podospora appendiculata</name>
    <dbReference type="NCBI Taxonomy" id="314037"/>
    <lineage>
        <taxon>Eukaryota</taxon>
        <taxon>Fungi</taxon>
        <taxon>Dikarya</taxon>
        <taxon>Ascomycota</taxon>
        <taxon>Pezizomycotina</taxon>
        <taxon>Sordariomycetes</taxon>
        <taxon>Sordariomycetidae</taxon>
        <taxon>Sordariales</taxon>
        <taxon>Podosporaceae</taxon>
        <taxon>Podospora</taxon>
    </lineage>
</organism>
<dbReference type="Pfam" id="PF08592">
    <property type="entry name" value="Anthrone_oxy"/>
    <property type="match status" value="1"/>
</dbReference>
<evidence type="ECO:0008006" key="12">
    <source>
        <dbReference type="Google" id="ProtNLM"/>
    </source>
</evidence>
<accession>A0AAE0WZK3</accession>
<evidence type="ECO:0000256" key="1">
    <source>
        <dbReference type="ARBA" id="ARBA00004141"/>
    </source>
</evidence>
<reference evidence="10" key="1">
    <citation type="journal article" date="2023" name="Mol. Phylogenet. Evol.">
        <title>Genome-scale phylogeny and comparative genomics of the fungal order Sordariales.</title>
        <authorList>
            <person name="Hensen N."/>
            <person name="Bonometti L."/>
            <person name="Westerberg I."/>
            <person name="Brannstrom I.O."/>
            <person name="Guillou S."/>
            <person name="Cros-Aarteil S."/>
            <person name="Calhoun S."/>
            <person name="Haridas S."/>
            <person name="Kuo A."/>
            <person name="Mondo S."/>
            <person name="Pangilinan J."/>
            <person name="Riley R."/>
            <person name="LaButti K."/>
            <person name="Andreopoulos B."/>
            <person name="Lipzen A."/>
            <person name="Chen C."/>
            <person name="Yan M."/>
            <person name="Daum C."/>
            <person name="Ng V."/>
            <person name="Clum A."/>
            <person name="Steindorff A."/>
            <person name="Ohm R.A."/>
            <person name="Martin F."/>
            <person name="Silar P."/>
            <person name="Natvig D.O."/>
            <person name="Lalanne C."/>
            <person name="Gautier V."/>
            <person name="Ament-Velasquez S.L."/>
            <person name="Kruys A."/>
            <person name="Hutchinson M.I."/>
            <person name="Powell A.J."/>
            <person name="Barry K."/>
            <person name="Miller A.N."/>
            <person name="Grigoriev I.V."/>
            <person name="Debuchy R."/>
            <person name="Gladieux P."/>
            <person name="Hiltunen Thoren M."/>
            <person name="Johannesson H."/>
        </authorList>
    </citation>
    <scope>NUCLEOTIDE SEQUENCE</scope>
    <source>
        <strain evidence="10">CBS 314.62</strain>
    </source>
</reference>
<dbReference type="PANTHER" id="PTHR35042">
    <property type="entry name" value="ANTHRONE OXYGENASE ENCC"/>
    <property type="match status" value="1"/>
</dbReference>
<keyword evidence="5" id="KW-0503">Monooxygenase</keyword>
<dbReference type="Proteomes" id="UP001270362">
    <property type="component" value="Unassembled WGS sequence"/>
</dbReference>
<evidence type="ECO:0000313" key="10">
    <source>
        <dbReference type="EMBL" id="KAK3681360.1"/>
    </source>
</evidence>
<comment type="similarity">
    <text evidence="7">Belongs to the anthrone oxygenase family.</text>
</comment>
<dbReference type="GO" id="GO:0004497">
    <property type="term" value="F:monooxygenase activity"/>
    <property type="evidence" value="ECO:0007669"/>
    <property type="project" value="UniProtKB-KW"/>
</dbReference>
<evidence type="ECO:0000256" key="3">
    <source>
        <dbReference type="ARBA" id="ARBA00022989"/>
    </source>
</evidence>
<feature type="transmembrane region" description="Helical" evidence="8">
    <location>
        <begin position="21"/>
        <end position="46"/>
    </location>
</feature>
<reference evidence="10" key="2">
    <citation type="submission" date="2023-06" db="EMBL/GenBank/DDBJ databases">
        <authorList>
            <consortium name="Lawrence Berkeley National Laboratory"/>
            <person name="Haridas S."/>
            <person name="Hensen N."/>
            <person name="Bonometti L."/>
            <person name="Westerberg I."/>
            <person name="Brannstrom I.O."/>
            <person name="Guillou S."/>
            <person name="Cros-Aarteil S."/>
            <person name="Calhoun S."/>
            <person name="Kuo A."/>
            <person name="Mondo S."/>
            <person name="Pangilinan J."/>
            <person name="Riley R."/>
            <person name="Labutti K."/>
            <person name="Andreopoulos B."/>
            <person name="Lipzen A."/>
            <person name="Chen C."/>
            <person name="Yanf M."/>
            <person name="Daum C."/>
            <person name="Ng V."/>
            <person name="Clum A."/>
            <person name="Steindorff A."/>
            <person name="Ohm R."/>
            <person name="Martin F."/>
            <person name="Silar P."/>
            <person name="Natvig D."/>
            <person name="Lalanne C."/>
            <person name="Gautier V."/>
            <person name="Ament-Velasquez S.L."/>
            <person name="Kruys A."/>
            <person name="Hutchinson M.I."/>
            <person name="Powell A.J."/>
            <person name="Barry K."/>
            <person name="Miller A.N."/>
            <person name="Grigoriev I.V."/>
            <person name="Debuchy R."/>
            <person name="Gladieux P."/>
            <person name="Thoren M.H."/>
            <person name="Johannesson H."/>
        </authorList>
    </citation>
    <scope>NUCLEOTIDE SEQUENCE</scope>
    <source>
        <strain evidence="10">CBS 314.62</strain>
    </source>
</reference>
<evidence type="ECO:0000313" key="11">
    <source>
        <dbReference type="Proteomes" id="UP001270362"/>
    </source>
</evidence>
<dbReference type="GO" id="GO:0016020">
    <property type="term" value="C:membrane"/>
    <property type="evidence" value="ECO:0007669"/>
    <property type="project" value="UniProtKB-SubCell"/>
</dbReference>
<protein>
    <recommendedName>
        <fullName evidence="12">DUF1772-domain-containing protein</fullName>
    </recommendedName>
</protein>
<evidence type="ECO:0000256" key="4">
    <source>
        <dbReference type="ARBA" id="ARBA00023002"/>
    </source>
</evidence>
<name>A0AAE0WZK3_9PEZI</name>
<feature type="transmembrane region" description="Helical" evidence="8">
    <location>
        <begin position="101"/>
        <end position="120"/>
    </location>
</feature>
<evidence type="ECO:0000256" key="8">
    <source>
        <dbReference type="SAM" id="Phobius"/>
    </source>
</evidence>
<keyword evidence="6 8" id="KW-0472">Membrane</keyword>
<dbReference type="EMBL" id="JAULSO010000015">
    <property type="protein sequence ID" value="KAK3680669.1"/>
    <property type="molecule type" value="Genomic_DNA"/>
</dbReference>
<dbReference type="PANTHER" id="PTHR35042:SF3">
    <property type="entry name" value="ANTHRONE OXYGENASE-RELATED"/>
    <property type="match status" value="1"/>
</dbReference>
<comment type="subcellular location">
    <subcellularLocation>
        <location evidence="1">Membrane</location>
        <topology evidence="1">Multi-pass membrane protein</topology>
    </subcellularLocation>
</comment>
<keyword evidence="2 8" id="KW-0812">Transmembrane</keyword>